<accession>A0A0F5JUU0</accession>
<dbReference type="PATRIC" id="fig|28092.6.peg.5419"/>
<feature type="active site" description="Nucleophile" evidence="4">
    <location>
        <position position="127"/>
    </location>
</feature>
<dbReference type="STRING" id="28092.WM40_23055"/>
<gene>
    <name evidence="6" type="ORF">WM40_23055</name>
</gene>
<evidence type="ECO:0000256" key="1">
    <source>
        <dbReference type="ARBA" id="ARBA00022605"/>
    </source>
</evidence>
<dbReference type="Pfam" id="PF00561">
    <property type="entry name" value="Abhydrolase_1"/>
    <property type="match status" value="1"/>
</dbReference>
<proteinExistence type="predicted"/>
<reference evidence="6 7" key="1">
    <citation type="submission" date="2015-03" db="EMBL/GenBank/DDBJ databases">
        <title>Draft Genome Sequence of Burkholderia andropogonis type strain ICMP2807, isolated from Sorghum bicolor.</title>
        <authorList>
            <person name="Lopes-Santos L."/>
            <person name="Castro D.B."/>
            <person name="Ottoboni L.M."/>
            <person name="Park D."/>
            <person name="Weirc B.S."/>
            <person name="Destefano S.A."/>
        </authorList>
    </citation>
    <scope>NUCLEOTIDE SEQUENCE [LARGE SCALE GENOMIC DNA]</scope>
    <source>
        <strain evidence="6 7">ICMP2807</strain>
    </source>
</reference>
<dbReference type="InterPro" id="IPR000073">
    <property type="entry name" value="AB_hydrolase_1"/>
</dbReference>
<protein>
    <recommendedName>
        <fullName evidence="5">AB hydrolase-1 domain-containing protein</fullName>
    </recommendedName>
</protein>
<keyword evidence="3" id="KW-0808">Transferase</keyword>
<evidence type="ECO:0000313" key="7">
    <source>
        <dbReference type="Proteomes" id="UP000033618"/>
    </source>
</evidence>
<dbReference type="PIRSF" id="PIRSF000443">
    <property type="entry name" value="Homoser_Ac_trans"/>
    <property type="match status" value="1"/>
</dbReference>
<sequence length="340" mass="37535">MSGTAHFFDLGDVPLQSGRVFPSMRLAYRTYGSLNEDKSNVILYPTSFAAQDHEIDWLVGDGEGLDTSRWFVVIPNLFGNGLSSSPSNAGLPLHDYPLVTCHDAVDAQHALLRQLGISRLAMVYGWSMGAMQAYHWASRYPDMVERIMVVCGAARCSPYNQMFLEGVRAALTADAAFQDGHFATTPIRGIKAMGRVYAGWVTSHAFFRDALWREAGFDSLESYLQGAWDTYYSRRDANDLLAQLSTWHAGNIADTPRDQGNLAAAMAAITAHVLLLPGETDRYFQVSDNQAELPLLINARSAALRVIPSPHGHRAGNPQRIPDDRAWLTSTIREFLGGVR</sequence>
<keyword evidence="3" id="KW-0012">Acyltransferase</keyword>
<dbReference type="RefSeq" id="WP_046154110.1">
    <property type="nucleotide sequence ID" value="NZ_CADFGU010000012.1"/>
</dbReference>
<organism evidence="6 7">
    <name type="scientific">Robbsia andropogonis</name>
    <dbReference type="NCBI Taxonomy" id="28092"/>
    <lineage>
        <taxon>Bacteria</taxon>
        <taxon>Pseudomonadati</taxon>
        <taxon>Pseudomonadota</taxon>
        <taxon>Betaproteobacteria</taxon>
        <taxon>Burkholderiales</taxon>
        <taxon>Burkholderiaceae</taxon>
        <taxon>Robbsia</taxon>
    </lineage>
</organism>
<dbReference type="GO" id="GO:0009086">
    <property type="term" value="P:methionine biosynthetic process"/>
    <property type="evidence" value="ECO:0007669"/>
    <property type="project" value="UniProtKB-KW"/>
</dbReference>
<feature type="domain" description="AB hydrolase-1" evidence="5">
    <location>
        <begin position="63"/>
        <end position="225"/>
    </location>
</feature>
<evidence type="ECO:0000313" key="6">
    <source>
        <dbReference type="EMBL" id="KKB61440.1"/>
    </source>
</evidence>
<dbReference type="InterPro" id="IPR029058">
    <property type="entry name" value="AB_hydrolase_fold"/>
</dbReference>
<evidence type="ECO:0000259" key="5">
    <source>
        <dbReference type="Pfam" id="PF00561"/>
    </source>
</evidence>
<evidence type="ECO:0000256" key="2">
    <source>
        <dbReference type="ARBA" id="ARBA00023167"/>
    </source>
</evidence>
<dbReference type="EMBL" id="LAQU01000042">
    <property type="protein sequence ID" value="KKB61440.1"/>
    <property type="molecule type" value="Genomic_DNA"/>
</dbReference>
<dbReference type="InterPro" id="IPR008220">
    <property type="entry name" value="HAT_MetX-like"/>
</dbReference>
<dbReference type="Proteomes" id="UP000033618">
    <property type="component" value="Unassembled WGS sequence"/>
</dbReference>
<comment type="caution">
    <text evidence="6">The sequence shown here is derived from an EMBL/GenBank/DDBJ whole genome shotgun (WGS) entry which is preliminary data.</text>
</comment>
<evidence type="ECO:0000256" key="3">
    <source>
        <dbReference type="ARBA" id="ARBA00023315"/>
    </source>
</evidence>
<dbReference type="NCBIfam" id="NF005757">
    <property type="entry name" value="PRK07581.1"/>
    <property type="match status" value="1"/>
</dbReference>
<dbReference type="PANTHER" id="PTHR32268">
    <property type="entry name" value="HOMOSERINE O-ACETYLTRANSFERASE"/>
    <property type="match status" value="1"/>
</dbReference>
<feature type="active site" evidence="4">
    <location>
        <position position="313"/>
    </location>
</feature>
<dbReference type="AlphaFoldDB" id="A0A0F5JUU0"/>
<dbReference type="SUPFAM" id="SSF53474">
    <property type="entry name" value="alpha/beta-Hydrolases"/>
    <property type="match status" value="1"/>
</dbReference>
<keyword evidence="1" id="KW-0028">Amino-acid biosynthesis</keyword>
<keyword evidence="2" id="KW-0486">Methionine biosynthesis</keyword>
<feature type="active site" evidence="4">
    <location>
        <position position="281"/>
    </location>
</feature>
<evidence type="ECO:0000256" key="4">
    <source>
        <dbReference type="PIRSR" id="PIRSR000443-1"/>
    </source>
</evidence>
<dbReference type="OrthoDB" id="9800754at2"/>
<dbReference type="GO" id="GO:0016747">
    <property type="term" value="F:acyltransferase activity, transferring groups other than amino-acyl groups"/>
    <property type="evidence" value="ECO:0007669"/>
    <property type="project" value="InterPro"/>
</dbReference>
<keyword evidence="7" id="KW-1185">Reference proteome</keyword>
<name>A0A0F5JUU0_9BURK</name>
<dbReference type="Gene3D" id="3.40.50.1820">
    <property type="entry name" value="alpha/beta hydrolase"/>
    <property type="match status" value="1"/>
</dbReference>
<dbReference type="PANTHER" id="PTHR32268:SF15">
    <property type="entry name" value="HOMOSERINE ACETYLTRANSFERASE FAMILY PROTEIN (AFU_ORTHOLOGUE AFUA_1G15350)"/>
    <property type="match status" value="1"/>
</dbReference>